<gene>
    <name evidence="3" type="ORF">AXK61_01825</name>
</gene>
<keyword evidence="4" id="KW-1185">Reference proteome</keyword>
<protein>
    <recommendedName>
        <fullName evidence="2">Methyltransferase domain-containing protein</fullName>
    </recommendedName>
</protein>
<reference evidence="3 4" key="1">
    <citation type="submission" date="2016-02" db="EMBL/GenBank/DDBJ databases">
        <authorList>
            <person name="Teng J.L."/>
            <person name="Tang Y."/>
            <person name="Huang Y."/>
            <person name="Guo F."/>
            <person name="Wei W."/>
            <person name="Chen J.H."/>
            <person name="Wong S.Y."/>
            <person name="Lau S.K."/>
            <person name="Woo P.C."/>
        </authorList>
    </citation>
    <scope>NUCLEOTIDE SEQUENCE [LARGE SCALE GENOMIC DNA]</scope>
    <source>
        <strain evidence="3 4">JCM 13375</strain>
    </source>
</reference>
<sequence>MTAGVQHDDRMAGYADHSRLRQTPDALRVVAALGERLARARSVVDLGCGTGALIDALAGAAPSAAITGLDAAVPRIAELRARHAGDVRVRFAVHDLREPLSALVPNGSADVITMTAVLHWLHPGESAVVRRIATALTTGGAAVLTTYHPVLEASGLGGTDAVIAEAAGATAAQFDGAGVVPVSRRTLPAVALERTLRGAFGEVESVEHTARTAPADGTAFADYVDSTFGDYYQGLFPDHATQRAAVAAAAQRRLDATGAVTSMPIRTWLCTAPDADQGIRA</sequence>
<accession>A0A137ZTP5</accession>
<evidence type="ECO:0000313" key="3">
    <source>
        <dbReference type="EMBL" id="KXP01564.1"/>
    </source>
</evidence>
<dbReference type="Proteomes" id="UP000070409">
    <property type="component" value="Unassembled WGS sequence"/>
</dbReference>
<organism evidence="3 4">
    <name type="scientific">Tsukamurella pseudospumae</name>
    <dbReference type="NCBI Taxonomy" id="239498"/>
    <lineage>
        <taxon>Bacteria</taxon>
        <taxon>Bacillati</taxon>
        <taxon>Actinomycetota</taxon>
        <taxon>Actinomycetes</taxon>
        <taxon>Mycobacteriales</taxon>
        <taxon>Tsukamurellaceae</taxon>
        <taxon>Tsukamurella</taxon>
    </lineage>
</organism>
<evidence type="ECO:0000313" key="4">
    <source>
        <dbReference type="Proteomes" id="UP000070409"/>
    </source>
</evidence>
<dbReference type="Gene3D" id="3.40.50.150">
    <property type="entry name" value="Vaccinia Virus protein VP39"/>
    <property type="match status" value="1"/>
</dbReference>
<dbReference type="SUPFAM" id="SSF53335">
    <property type="entry name" value="S-adenosyl-L-methionine-dependent methyltransferases"/>
    <property type="match status" value="1"/>
</dbReference>
<proteinExistence type="predicted"/>
<comment type="caution">
    <text evidence="3">The sequence shown here is derived from an EMBL/GenBank/DDBJ whole genome shotgun (WGS) entry which is preliminary data.</text>
</comment>
<dbReference type="InterPro" id="IPR041698">
    <property type="entry name" value="Methyltransf_25"/>
</dbReference>
<dbReference type="Pfam" id="PF13649">
    <property type="entry name" value="Methyltransf_25"/>
    <property type="match status" value="1"/>
</dbReference>
<dbReference type="PANTHER" id="PTHR43861">
    <property type="entry name" value="TRANS-ACONITATE 2-METHYLTRANSFERASE-RELATED"/>
    <property type="match status" value="1"/>
</dbReference>
<dbReference type="EMBL" id="LSRE01000001">
    <property type="protein sequence ID" value="KXP01564.1"/>
    <property type="molecule type" value="Genomic_DNA"/>
</dbReference>
<dbReference type="CDD" id="cd02440">
    <property type="entry name" value="AdoMet_MTases"/>
    <property type="match status" value="1"/>
</dbReference>
<feature type="domain" description="Methyltransferase" evidence="2">
    <location>
        <begin position="43"/>
        <end position="140"/>
    </location>
</feature>
<dbReference type="RefSeq" id="WP_068743470.1">
    <property type="nucleotide sequence ID" value="NZ_LSRE01000001.1"/>
</dbReference>
<dbReference type="InterPro" id="IPR029063">
    <property type="entry name" value="SAM-dependent_MTases_sf"/>
</dbReference>
<name>A0A137ZTP5_9ACTN</name>
<keyword evidence="1" id="KW-0808">Transferase</keyword>
<evidence type="ECO:0000259" key="2">
    <source>
        <dbReference type="Pfam" id="PF13649"/>
    </source>
</evidence>
<evidence type="ECO:0000256" key="1">
    <source>
        <dbReference type="ARBA" id="ARBA00022679"/>
    </source>
</evidence>